<dbReference type="InterPro" id="IPR036782">
    <property type="entry name" value="NE0471-like_N"/>
</dbReference>
<organism evidence="1 2">
    <name type="scientific">Virgibacillus profundi</name>
    <dbReference type="NCBI Taxonomy" id="2024555"/>
    <lineage>
        <taxon>Bacteria</taxon>
        <taxon>Bacillati</taxon>
        <taxon>Bacillota</taxon>
        <taxon>Bacilli</taxon>
        <taxon>Bacillales</taxon>
        <taxon>Bacillaceae</taxon>
        <taxon>Virgibacillus</taxon>
    </lineage>
</organism>
<comment type="caution">
    <text evidence="1">The sequence shown here is derived from an EMBL/GenBank/DDBJ whole genome shotgun (WGS) entry which is preliminary data.</text>
</comment>
<name>A0A2A2IB95_9BACI</name>
<proteinExistence type="predicted"/>
<dbReference type="AlphaFoldDB" id="A0A2A2IB95"/>
<dbReference type="Pfam" id="PF10387">
    <property type="entry name" value="DUF2442"/>
    <property type="match status" value="1"/>
</dbReference>
<accession>A0A2A2IB95</accession>
<dbReference type="EMBL" id="NPOA01000013">
    <property type="protein sequence ID" value="PAV28343.1"/>
    <property type="molecule type" value="Genomic_DNA"/>
</dbReference>
<dbReference type="Gene3D" id="3.30.2020.10">
    <property type="entry name" value="NE0471-like N-terminal domain"/>
    <property type="match status" value="1"/>
</dbReference>
<evidence type="ECO:0000313" key="2">
    <source>
        <dbReference type="Proteomes" id="UP000218887"/>
    </source>
</evidence>
<dbReference type="InterPro" id="IPR018841">
    <property type="entry name" value="DUF2442"/>
</dbReference>
<reference evidence="1 2" key="1">
    <citation type="submission" date="2017-08" db="EMBL/GenBank/DDBJ databases">
        <title>Virgibacillus indicus sp. nov. and Virgibacillus profoundi sp. nov, two moderately halophilic bacteria isolated from marine sediment by using the Microfluidic Streak Plate.</title>
        <authorList>
            <person name="Xu B."/>
            <person name="Hu B."/>
            <person name="Wang J."/>
            <person name="Zhu Y."/>
            <person name="Huang L."/>
            <person name="Du W."/>
            <person name="Huang Y."/>
        </authorList>
    </citation>
    <scope>NUCLEOTIDE SEQUENCE [LARGE SCALE GENOMIC DNA]</scope>
    <source>
        <strain evidence="1 2">IO3-P3-H5</strain>
    </source>
</reference>
<sequence length="105" mass="11772">MALISKVKVVPGLKGWLLIDFDDGTRKLGNINPMMQGVLEKLKKQTFFEKAFVDEELQTVSWPGELDLDPDSLYQCGIDIEVVKNIVQAVKGNEAFSDFIDRGII</sequence>
<protein>
    <recommendedName>
        <fullName evidence="3">DUF2442 domain-containing protein</fullName>
    </recommendedName>
</protein>
<dbReference type="OrthoDB" id="162796at2"/>
<keyword evidence="2" id="KW-1185">Reference proteome</keyword>
<evidence type="ECO:0000313" key="1">
    <source>
        <dbReference type="EMBL" id="PAV28343.1"/>
    </source>
</evidence>
<dbReference type="Proteomes" id="UP000218887">
    <property type="component" value="Unassembled WGS sequence"/>
</dbReference>
<evidence type="ECO:0008006" key="3">
    <source>
        <dbReference type="Google" id="ProtNLM"/>
    </source>
</evidence>
<dbReference type="SUPFAM" id="SSF143880">
    <property type="entry name" value="NE0471 N-terminal domain-like"/>
    <property type="match status" value="1"/>
</dbReference>
<gene>
    <name evidence="1" type="ORF">CIL05_17055</name>
</gene>
<dbReference type="RefSeq" id="WP_095656759.1">
    <property type="nucleotide sequence ID" value="NZ_NPOA01000013.1"/>
</dbReference>